<sequence length="102" mass="11412">MAELPALTRAREIRQACQASSQRATLDFQKACAEASSIGVWLDEGEQVWRLSRQWGGPVLGLVSLFLGSKKTAMAPLGWVGKSFALYRLVQEVRKFWSRKSL</sequence>
<accession>A0A0R2RR72</accession>
<dbReference type="AlphaFoldDB" id="A0A0R2RR72"/>
<evidence type="ECO:0000313" key="1">
    <source>
        <dbReference type="EMBL" id="KRO62707.1"/>
    </source>
</evidence>
<proteinExistence type="predicted"/>
<comment type="caution">
    <text evidence="1">The sequence shown here is derived from an EMBL/GenBank/DDBJ whole genome shotgun (WGS) entry which is preliminary data.</text>
</comment>
<organism evidence="1 2">
    <name type="scientific">Verrucomicrobia subdivision 6 bacterium BACL9 MAG-120507-bin52</name>
    <dbReference type="NCBI Taxonomy" id="1655590"/>
    <lineage>
        <taxon>Bacteria</taxon>
        <taxon>Pseudomonadati</taxon>
        <taxon>Verrucomicrobiota</taxon>
        <taxon>Verrucomicrobiia</taxon>
        <taxon>Verrucomicrobiales</taxon>
        <taxon>Verrucomicrobia subdivision 6</taxon>
    </lineage>
</organism>
<dbReference type="EMBL" id="LIBO01000042">
    <property type="protein sequence ID" value="KRO62707.1"/>
    <property type="molecule type" value="Genomic_DNA"/>
</dbReference>
<reference evidence="1 2" key="1">
    <citation type="submission" date="2015-10" db="EMBL/GenBank/DDBJ databases">
        <title>Metagenome-Assembled Genomes uncover a global brackish microbiome.</title>
        <authorList>
            <person name="Hugerth L.W."/>
            <person name="Larsson J."/>
            <person name="Alneberg J."/>
            <person name="Lindh M.V."/>
            <person name="Legrand C."/>
            <person name="Pinhassi J."/>
            <person name="Andersson A.F."/>
        </authorList>
    </citation>
    <scope>NUCLEOTIDE SEQUENCE [LARGE SCALE GENOMIC DNA]</scope>
    <source>
        <strain evidence="1">BACL18 MAG-120507-bin52</strain>
    </source>
</reference>
<gene>
    <name evidence="1" type="ORF">ABR82_00570</name>
</gene>
<protein>
    <submittedName>
        <fullName evidence="1">Uncharacterized protein</fullName>
    </submittedName>
</protein>
<dbReference type="Proteomes" id="UP000051269">
    <property type="component" value="Unassembled WGS sequence"/>
</dbReference>
<evidence type="ECO:0000313" key="2">
    <source>
        <dbReference type="Proteomes" id="UP000051269"/>
    </source>
</evidence>
<name>A0A0R2RR72_9BACT</name>